<dbReference type="RefSeq" id="XP_006821174.1">
    <property type="nucleotide sequence ID" value="XM_006821111.1"/>
</dbReference>
<proteinExistence type="predicted"/>
<dbReference type="Proteomes" id="UP000694865">
    <property type="component" value="Unplaced"/>
</dbReference>
<dbReference type="Pfam" id="PF16544">
    <property type="entry name" value="STAR_dimer"/>
    <property type="match status" value="1"/>
</dbReference>
<gene>
    <name evidence="3" type="primary">LOC102806058</name>
</gene>
<keyword evidence="2" id="KW-1185">Reference proteome</keyword>
<reference evidence="3" key="1">
    <citation type="submission" date="2025-08" db="UniProtKB">
        <authorList>
            <consortium name="RefSeq"/>
        </authorList>
    </citation>
    <scope>IDENTIFICATION</scope>
    <source>
        <tissue evidence="3">Testes</tissue>
    </source>
</reference>
<sequence>MTTTIIMPEKEKIESTPEYLAQLLKDKKTIATMPSLFQHAERLLDDEISRVRATLFQVTSGVQDSLVLPEVSGAPVQLSEKLFVPSKEYPE</sequence>
<feature type="non-terminal residue" evidence="3">
    <location>
        <position position="91"/>
    </location>
</feature>
<organism evidence="2 3">
    <name type="scientific">Saccoglossus kowalevskii</name>
    <name type="common">Acorn worm</name>
    <dbReference type="NCBI Taxonomy" id="10224"/>
    <lineage>
        <taxon>Eukaryota</taxon>
        <taxon>Metazoa</taxon>
        <taxon>Hemichordata</taxon>
        <taxon>Enteropneusta</taxon>
        <taxon>Harrimaniidae</taxon>
        <taxon>Saccoglossus</taxon>
    </lineage>
</organism>
<dbReference type="GeneID" id="102806058"/>
<protein>
    <submittedName>
        <fullName evidence="3">Protein held out wings-like</fullName>
    </submittedName>
</protein>
<accession>A0ABM0MMD3</accession>
<evidence type="ECO:0000313" key="3">
    <source>
        <dbReference type="RefSeq" id="XP_006821174.1"/>
    </source>
</evidence>
<evidence type="ECO:0000313" key="2">
    <source>
        <dbReference type="Proteomes" id="UP000694865"/>
    </source>
</evidence>
<evidence type="ECO:0000259" key="1">
    <source>
        <dbReference type="Pfam" id="PF16544"/>
    </source>
</evidence>
<dbReference type="Gene3D" id="1.20.5.4010">
    <property type="match status" value="1"/>
</dbReference>
<name>A0ABM0MMD3_SACKO</name>
<feature type="domain" description="STAR protein homodimerisation region" evidence="1">
    <location>
        <begin position="14"/>
        <end position="59"/>
    </location>
</feature>
<dbReference type="InterPro" id="IPR032377">
    <property type="entry name" value="STAR_dimer"/>
</dbReference>